<gene>
    <name evidence="3" type="ORF">Metus_0975</name>
</gene>
<dbReference type="InterPro" id="IPR036249">
    <property type="entry name" value="Thioredoxin-like_sf"/>
</dbReference>
<dbReference type="PROSITE" id="PS51352">
    <property type="entry name" value="THIOREDOXIN_2"/>
    <property type="match status" value="1"/>
</dbReference>
<reference evidence="3 4" key="1">
    <citation type="submission" date="2018-12" db="EMBL/GenBank/DDBJ databases">
        <title>The complete genome of the methanogenic archaea of the candidate phylum Verstraetearchaeota, obtained from the metagenome of underground thermal water.</title>
        <authorList>
            <person name="Kadnikov V.V."/>
            <person name="Mardanov A.V."/>
            <person name="Beletsky A.V."/>
            <person name="Karnachuk O.V."/>
            <person name="Ravin N.V."/>
        </authorList>
    </citation>
    <scope>NUCLEOTIDE SEQUENCE [LARGE SCALE GENOMIC DNA]</scope>
    <source>
        <strain evidence="3">Ch88</strain>
    </source>
</reference>
<evidence type="ECO:0000259" key="2">
    <source>
        <dbReference type="PROSITE" id="PS51352"/>
    </source>
</evidence>
<dbReference type="InterPro" id="IPR012336">
    <property type="entry name" value="Thioredoxin-like_fold"/>
</dbReference>
<protein>
    <recommendedName>
        <fullName evidence="2">Thioredoxin domain-containing protein</fullName>
    </recommendedName>
</protein>
<dbReference type="CDD" id="cd02947">
    <property type="entry name" value="TRX_family"/>
    <property type="match status" value="1"/>
</dbReference>
<dbReference type="Proteomes" id="UP000288215">
    <property type="component" value="Unassembled WGS sequence"/>
</dbReference>
<name>A0A3S3VET4_METS7</name>
<evidence type="ECO:0000256" key="1">
    <source>
        <dbReference type="ARBA" id="ARBA00007787"/>
    </source>
</evidence>
<dbReference type="InterPro" id="IPR013766">
    <property type="entry name" value="Thioredoxin_domain"/>
</dbReference>
<proteinExistence type="inferred from homology"/>
<sequence>MRKRQSIILALAVLVLALVAAAAAALLAPRPGFPGTKAILDHPQINEAVSSGKGTVLYFSAPNCPGCMLQDVSMDAAYSEYSQEVNFIYFKNSKGLAGVFGDWSVFKVPTSVFIDKDGLVVSRYDGVYLDFESLKKEIERIR</sequence>
<feature type="domain" description="Thioredoxin" evidence="2">
    <location>
        <begin position="24"/>
        <end position="142"/>
    </location>
</feature>
<dbReference type="Pfam" id="PF13098">
    <property type="entry name" value="Thioredoxin_2"/>
    <property type="match status" value="1"/>
</dbReference>
<organism evidence="3 4">
    <name type="scientific">Methanosuratincola subterraneus</name>
    <dbReference type="NCBI Taxonomy" id="2593994"/>
    <lineage>
        <taxon>Archaea</taxon>
        <taxon>Thermoproteota</taxon>
        <taxon>Methanosuratincolia</taxon>
        <taxon>Candidatus Methanomethylicales</taxon>
        <taxon>Candidatus Methanomethylicaceae</taxon>
        <taxon>Candidatus Methanosuratincola (ex Vanwonterghem et al. 2016)</taxon>
    </lineage>
</organism>
<comment type="similarity">
    <text evidence="1">Belongs to the glutaredoxin family.</text>
</comment>
<dbReference type="EMBL" id="RXGA01000003">
    <property type="protein sequence ID" value="RWX73001.1"/>
    <property type="molecule type" value="Genomic_DNA"/>
</dbReference>
<dbReference type="AlphaFoldDB" id="A0A3S3VET4"/>
<evidence type="ECO:0000313" key="4">
    <source>
        <dbReference type="Proteomes" id="UP000288215"/>
    </source>
</evidence>
<accession>A0A3S3VET4</accession>
<evidence type="ECO:0000313" key="3">
    <source>
        <dbReference type="EMBL" id="RWX73001.1"/>
    </source>
</evidence>
<dbReference type="SUPFAM" id="SSF52833">
    <property type="entry name" value="Thioredoxin-like"/>
    <property type="match status" value="1"/>
</dbReference>
<dbReference type="Gene3D" id="3.40.30.10">
    <property type="entry name" value="Glutaredoxin"/>
    <property type="match status" value="1"/>
</dbReference>
<comment type="caution">
    <text evidence="3">The sequence shown here is derived from an EMBL/GenBank/DDBJ whole genome shotgun (WGS) entry which is preliminary data.</text>
</comment>